<keyword evidence="3" id="KW-1185">Reference proteome</keyword>
<dbReference type="EMBL" id="BAAASK010000002">
    <property type="protein sequence ID" value="GAA2670754.1"/>
    <property type="molecule type" value="Genomic_DNA"/>
</dbReference>
<dbReference type="Proteomes" id="UP001499989">
    <property type="component" value="Unassembled WGS sequence"/>
</dbReference>
<evidence type="ECO:0000313" key="3">
    <source>
        <dbReference type="Proteomes" id="UP001499989"/>
    </source>
</evidence>
<comment type="caution">
    <text evidence="2">The sequence shown here is derived from an EMBL/GenBank/DDBJ whole genome shotgun (WGS) entry which is preliminary data.</text>
</comment>
<feature type="region of interest" description="Disordered" evidence="1">
    <location>
        <begin position="1"/>
        <end position="45"/>
    </location>
</feature>
<evidence type="ECO:0000313" key="2">
    <source>
        <dbReference type="EMBL" id="GAA2670754.1"/>
    </source>
</evidence>
<protein>
    <recommendedName>
        <fullName evidence="4">Transposase</fullName>
    </recommendedName>
</protein>
<name>A0ABN3S8G4_9ACTN</name>
<reference evidence="2 3" key="1">
    <citation type="journal article" date="2019" name="Int. J. Syst. Evol. Microbiol.">
        <title>The Global Catalogue of Microorganisms (GCM) 10K type strain sequencing project: providing services to taxonomists for standard genome sequencing and annotation.</title>
        <authorList>
            <consortium name="The Broad Institute Genomics Platform"/>
            <consortium name="The Broad Institute Genome Sequencing Center for Infectious Disease"/>
            <person name="Wu L."/>
            <person name="Ma J."/>
        </authorList>
    </citation>
    <scope>NUCLEOTIDE SEQUENCE [LARGE SCALE GENOMIC DNA]</scope>
    <source>
        <strain evidence="2 3">JCM 4531</strain>
    </source>
</reference>
<proteinExistence type="predicted"/>
<accession>A0ABN3S8G4</accession>
<organism evidence="2 3">
    <name type="scientific">Streptomyces violaceolatus</name>
    <dbReference type="NCBI Taxonomy" id="67378"/>
    <lineage>
        <taxon>Bacteria</taxon>
        <taxon>Bacillati</taxon>
        <taxon>Actinomycetota</taxon>
        <taxon>Actinomycetes</taxon>
        <taxon>Kitasatosporales</taxon>
        <taxon>Streptomycetaceae</taxon>
        <taxon>Streptomyces</taxon>
        <taxon>Streptomyces violaceoruber group</taxon>
    </lineage>
</organism>
<feature type="compositionally biased region" description="Basic and acidic residues" evidence="1">
    <location>
        <begin position="1"/>
        <end position="16"/>
    </location>
</feature>
<evidence type="ECO:0000256" key="1">
    <source>
        <dbReference type="SAM" id="MobiDB-lite"/>
    </source>
</evidence>
<evidence type="ECO:0008006" key="4">
    <source>
        <dbReference type="Google" id="ProtNLM"/>
    </source>
</evidence>
<sequence>MLEGADHHLGDEHGLGDEQSGPDGTQGDDRRQEEPGGAGVPQKTWIDGFHVKQAFLPGGMRSEVSLRFT</sequence>
<gene>
    <name evidence="2" type="ORF">GCM10010310_09650</name>
</gene>